<evidence type="ECO:0000256" key="14">
    <source>
        <dbReference type="ARBA" id="ARBA00073058"/>
    </source>
</evidence>
<keyword evidence="7" id="KW-0007">Acetylation</keyword>
<evidence type="ECO:0000256" key="11">
    <source>
        <dbReference type="ARBA" id="ARBA00023273"/>
    </source>
</evidence>
<organism evidence="18 19">
    <name type="scientific">Gnathostoma spinigerum</name>
    <dbReference type="NCBI Taxonomy" id="75299"/>
    <lineage>
        <taxon>Eukaryota</taxon>
        <taxon>Metazoa</taxon>
        <taxon>Ecdysozoa</taxon>
        <taxon>Nematoda</taxon>
        <taxon>Chromadorea</taxon>
        <taxon>Rhabditida</taxon>
        <taxon>Spirurina</taxon>
        <taxon>Gnathostomatomorpha</taxon>
        <taxon>Gnathostomatoidea</taxon>
        <taxon>Gnathostomatidae</taxon>
        <taxon>Gnathostoma</taxon>
    </lineage>
</organism>
<keyword evidence="4" id="KW-0221">Differentiation</keyword>
<accession>A0ABD6F054</accession>
<dbReference type="GO" id="GO:0007283">
    <property type="term" value="P:spermatogenesis"/>
    <property type="evidence" value="ECO:0007669"/>
    <property type="project" value="UniProtKB-KW"/>
</dbReference>
<evidence type="ECO:0000256" key="6">
    <source>
        <dbReference type="ARBA" id="ARBA00022871"/>
    </source>
</evidence>
<dbReference type="GO" id="GO:0060271">
    <property type="term" value="P:cilium assembly"/>
    <property type="evidence" value="ECO:0007669"/>
    <property type="project" value="UniProtKB-ARBA"/>
</dbReference>
<dbReference type="InterPro" id="IPR041146">
    <property type="entry name" value="IFT81_CH"/>
</dbReference>
<evidence type="ECO:0000256" key="2">
    <source>
        <dbReference type="ARBA" id="ARBA00022490"/>
    </source>
</evidence>
<evidence type="ECO:0000256" key="8">
    <source>
        <dbReference type="ARBA" id="ARBA00023054"/>
    </source>
</evidence>
<comment type="subcellular location">
    <subcellularLocation>
        <location evidence="1">Cytoplasm</location>
        <location evidence="1">Cytoskeleton</location>
        <location evidence="1">Cilium basal body</location>
    </subcellularLocation>
</comment>
<keyword evidence="6" id="KW-0744">Spermatogenesis</keyword>
<sequence length="375" mass="43487">MSAETLKLIMNGLNGEPFNMNLNLISFDSLSPIRLIQILSDVIAWIEDVEPIDIREEGADETTLRLLNSLRILKYHPPRDIDQLQEWRLGIVEGRKTSICPILEWIFKNPQPLKERAYLARFLTEIEVPGELKDAEIAELSNEAAALMQEFKEVHSEVSETKKDSDVVEEIRSDLHMMEQEKEQLKRKIEKNERKLRGILDINRYLHLAAQIREENEKHEKFALQRNEQRNALMYSEQRLQRLTATLAELQASAQNINPVETIKELKEEIKTNRYMAEEKLPKEIEAKRAVITELAKVANLPAPDQKDLDEVQTKIDETNKEIMKLMSERDRTDEATDNLSIFRHQAMAVTRKKSALAQKLHDARLIIIILVECP</sequence>
<feature type="coiled-coil region" evidence="16">
    <location>
        <begin position="309"/>
        <end position="336"/>
    </location>
</feature>
<proteinExistence type="inferred from homology"/>
<comment type="similarity">
    <text evidence="12">Belongs to the IFT81 family.</text>
</comment>
<dbReference type="PANTHER" id="PTHR15614:SF2">
    <property type="entry name" value="INTRAFLAGELLAR TRANSPORT PROTEIN 81 HOMOLOG"/>
    <property type="match status" value="1"/>
</dbReference>
<dbReference type="GO" id="GO:0042073">
    <property type="term" value="P:intraciliary transport"/>
    <property type="evidence" value="ECO:0007669"/>
    <property type="project" value="UniProtKB-ARBA"/>
</dbReference>
<feature type="coiled-coil region" evidence="16">
    <location>
        <begin position="137"/>
        <end position="202"/>
    </location>
</feature>
<evidence type="ECO:0000313" key="19">
    <source>
        <dbReference type="Proteomes" id="UP001608902"/>
    </source>
</evidence>
<feature type="domain" description="IFT81 calponin homology" evidence="17">
    <location>
        <begin position="4"/>
        <end position="127"/>
    </location>
</feature>
<keyword evidence="2" id="KW-0963">Cytoplasm</keyword>
<dbReference type="Pfam" id="PF18383">
    <property type="entry name" value="IFT81_CH"/>
    <property type="match status" value="1"/>
</dbReference>
<dbReference type="GO" id="GO:0005929">
    <property type="term" value="C:cilium"/>
    <property type="evidence" value="ECO:0007669"/>
    <property type="project" value="UniProtKB-ARBA"/>
</dbReference>
<dbReference type="EMBL" id="JBGFUD010008302">
    <property type="protein sequence ID" value="MFH4982005.1"/>
    <property type="molecule type" value="Genomic_DNA"/>
</dbReference>
<protein>
    <recommendedName>
        <fullName evidence="14">Intraflagellar transport protein 81 homolog</fullName>
    </recommendedName>
    <alternativeName>
        <fullName evidence="15">Carnitine deficiency-associated protein expressed in ventricle 1</fullName>
    </alternativeName>
</protein>
<evidence type="ECO:0000256" key="13">
    <source>
        <dbReference type="ARBA" id="ARBA00055755"/>
    </source>
</evidence>
<dbReference type="PANTHER" id="PTHR15614">
    <property type="entry name" value="INTRAFLAGELLAR TRANSPORT PROTEIN 81 HOMOLOG"/>
    <property type="match status" value="1"/>
</dbReference>
<reference evidence="18 19" key="1">
    <citation type="submission" date="2024-08" db="EMBL/GenBank/DDBJ databases">
        <title>Gnathostoma spinigerum genome.</title>
        <authorList>
            <person name="Gonzalez-Bertolin B."/>
            <person name="Monzon S."/>
            <person name="Zaballos A."/>
            <person name="Jimenez P."/>
            <person name="Dekumyoy P."/>
            <person name="Varona S."/>
            <person name="Cuesta I."/>
            <person name="Sumanam S."/>
            <person name="Adisakwattana P."/>
            <person name="Gasser R.B."/>
            <person name="Hernandez-Gonzalez A."/>
            <person name="Young N.D."/>
            <person name="Perteguer M.J."/>
        </authorList>
    </citation>
    <scope>NUCLEOTIDE SEQUENCE [LARGE SCALE GENOMIC DNA]</scope>
    <source>
        <strain evidence="18">AL3</strain>
        <tissue evidence="18">Liver</tissue>
    </source>
</reference>
<evidence type="ECO:0000256" key="9">
    <source>
        <dbReference type="ARBA" id="ARBA00023069"/>
    </source>
</evidence>
<evidence type="ECO:0000256" key="12">
    <source>
        <dbReference type="ARBA" id="ARBA00043983"/>
    </source>
</evidence>
<evidence type="ECO:0000256" key="16">
    <source>
        <dbReference type="SAM" id="Coils"/>
    </source>
</evidence>
<keyword evidence="19" id="KW-1185">Reference proteome</keyword>
<evidence type="ECO:0000259" key="17">
    <source>
        <dbReference type="Pfam" id="PF18383"/>
    </source>
</evidence>
<dbReference type="FunFam" id="1.10.418.70:FF:000001">
    <property type="entry name" value="Intraflagellar transport protein 81 homolog"/>
    <property type="match status" value="1"/>
</dbReference>
<dbReference type="InterPro" id="IPR043016">
    <property type="entry name" value="IFT81_N_sf"/>
</dbReference>
<keyword evidence="8 16" id="KW-0175">Coiled coil</keyword>
<evidence type="ECO:0000256" key="4">
    <source>
        <dbReference type="ARBA" id="ARBA00022782"/>
    </source>
</evidence>
<comment type="function">
    <text evidence="13">Component of the intraflagellar transport (IFT) complex B: together with IFT74, forms a tubulin-binding module that specifically mediates transport of tubulin within the cilium. Binds tubulin via its CH (calponin-homology)-like region. Required for ciliogenesis. Required for proper regulation of SHH signaling. Plays an important role during spermatogenesis by modulating the assembly and elongation of the sperm flagella.</text>
</comment>
<evidence type="ECO:0000256" key="3">
    <source>
        <dbReference type="ARBA" id="ARBA00022553"/>
    </source>
</evidence>
<gene>
    <name evidence="18" type="ORF">AB6A40_008714</name>
</gene>
<evidence type="ECO:0000256" key="5">
    <source>
        <dbReference type="ARBA" id="ARBA00022794"/>
    </source>
</evidence>
<comment type="caution">
    <text evidence="18">The sequence shown here is derived from an EMBL/GenBank/DDBJ whole genome shotgun (WGS) entry which is preliminary data.</text>
</comment>
<keyword evidence="9" id="KW-0969">Cilium</keyword>
<dbReference type="AlphaFoldDB" id="A0ABD6F054"/>
<name>A0ABD6F054_9BILA</name>
<evidence type="ECO:0000313" key="18">
    <source>
        <dbReference type="EMBL" id="MFH4982005.1"/>
    </source>
</evidence>
<evidence type="ECO:0000256" key="7">
    <source>
        <dbReference type="ARBA" id="ARBA00022990"/>
    </source>
</evidence>
<dbReference type="Gene3D" id="1.10.418.70">
    <property type="entry name" value="Intraflagellar transport protein 81, N-terminal domain"/>
    <property type="match status" value="1"/>
</dbReference>
<dbReference type="GO" id="GO:0030154">
    <property type="term" value="P:cell differentiation"/>
    <property type="evidence" value="ECO:0007669"/>
    <property type="project" value="UniProtKB-KW"/>
</dbReference>
<keyword evidence="5" id="KW-0970">Cilium biogenesis/degradation</keyword>
<evidence type="ECO:0000256" key="15">
    <source>
        <dbReference type="ARBA" id="ARBA00079903"/>
    </source>
</evidence>
<keyword evidence="3" id="KW-0597">Phosphoprotein</keyword>
<dbReference type="Proteomes" id="UP001608902">
    <property type="component" value="Unassembled WGS sequence"/>
</dbReference>
<keyword evidence="11" id="KW-0966">Cell projection</keyword>
<keyword evidence="10" id="KW-0206">Cytoskeleton</keyword>
<dbReference type="InterPro" id="IPR029600">
    <property type="entry name" value="IFT81"/>
</dbReference>
<evidence type="ECO:0000256" key="10">
    <source>
        <dbReference type="ARBA" id="ARBA00023212"/>
    </source>
</evidence>
<evidence type="ECO:0000256" key="1">
    <source>
        <dbReference type="ARBA" id="ARBA00004120"/>
    </source>
</evidence>
<dbReference type="GO" id="GO:0005815">
    <property type="term" value="C:microtubule organizing center"/>
    <property type="evidence" value="ECO:0007669"/>
    <property type="project" value="UniProtKB-ARBA"/>
</dbReference>
<dbReference type="GO" id="GO:0030992">
    <property type="term" value="C:intraciliary transport particle B"/>
    <property type="evidence" value="ECO:0007669"/>
    <property type="project" value="UniProtKB-ARBA"/>
</dbReference>